<feature type="chain" id="PRO_5034780144" evidence="1">
    <location>
        <begin position="25"/>
        <end position="172"/>
    </location>
</feature>
<reference evidence="2" key="1">
    <citation type="submission" date="2021-02" db="EMBL/GenBank/DDBJ databases">
        <title>Thiocyanate and organic carbon inputs drive convergent selection for specific autotrophic Afipia and Thiobacillus strains within complex microbiomes.</title>
        <authorList>
            <person name="Huddy R.J."/>
            <person name="Sachdeva R."/>
            <person name="Kadzinga F."/>
            <person name="Kantor R.S."/>
            <person name="Harrison S.T.L."/>
            <person name="Banfield J.F."/>
        </authorList>
    </citation>
    <scope>NUCLEOTIDE SEQUENCE</scope>
    <source>
        <strain evidence="2">SCN18_13_7_16_R3_B_64_19</strain>
    </source>
</reference>
<gene>
    <name evidence="2" type="ORF">J0I24_00745</name>
</gene>
<organism evidence="2 3">
    <name type="scientific">Thiomonas arsenitoxydans (strain DSM 22701 / CIP 110005 / 3As)</name>
    <dbReference type="NCBI Taxonomy" id="426114"/>
    <lineage>
        <taxon>Bacteria</taxon>
        <taxon>Pseudomonadati</taxon>
        <taxon>Pseudomonadota</taxon>
        <taxon>Betaproteobacteria</taxon>
        <taxon>Burkholderiales</taxon>
        <taxon>Thiomonas</taxon>
    </lineage>
</organism>
<protein>
    <submittedName>
        <fullName evidence="2">Uncharacterized protein</fullName>
    </submittedName>
</protein>
<comment type="caution">
    <text evidence="2">The sequence shown here is derived from an EMBL/GenBank/DDBJ whole genome shotgun (WGS) entry which is preliminary data.</text>
</comment>
<accession>A0A8I1MUZ8</accession>
<dbReference type="Proteomes" id="UP000664800">
    <property type="component" value="Unassembled WGS sequence"/>
</dbReference>
<keyword evidence="1" id="KW-0732">Signal</keyword>
<evidence type="ECO:0000313" key="2">
    <source>
        <dbReference type="EMBL" id="MBN8742813.1"/>
    </source>
</evidence>
<dbReference type="AlphaFoldDB" id="A0A8I1MUZ8"/>
<dbReference type="RefSeq" id="WP_276726928.1">
    <property type="nucleotide sequence ID" value="NZ_JAFKMR010000009.1"/>
</dbReference>
<sequence length="172" mass="18277">MKRQFFFLSGVVGLSCALALSAHAQTHASKEKTADAATAVTHGTTKAEPTVVATAATATPALLTSDAPGARVPGTENGFPDVNPVFALKAGRMVCGSRRLPMDVKIEGADDQAVLLTWNRKSYILKRKPTSTGAYHFDDAKAGFVLIQIPTKSMLFDKKNMTRLADDCVPSP</sequence>
<evidence type="ECO:0000256" key="1">
    <source>
        <dbReference type="SAM" id="SignalP"/>
    </source>
</evidence>
<dbReference type="EMBL" id="JAFKMR010000009">
    <property type="protein sequence ID" value="MBN8742813.1"/>
    <property type="molecule type" value="Genomic_DNA"/>
</dbReference>
<proteinExistence type="predicted"/>
<name>A0A8I1MUZ8_THIA3</name>
<dbReference type="PROSITE" id="PS51257">
    <property type="entry name" value="PROKAR_LIPOPROTEIN"/>
    <property type="match status" value="1"/>
</dbReference>
<feature type="signal peptide" evidence="1">
    <location>
        <begin position="1"/>
        <end position="24"/>
    </location>
</feature>
<evidence type="ECO:0000313" key="3">
    <source>
        <dbReference type="Proteomes" id="UP000664800"/>
    </source>
</evidence>